<keyword evidence="5 6" id="KW-0732">Signal</keyword>
<protein>
    <recommendedName>
        <fullName evidence="6">S-protein homolog</fullName>
    </recommendedName>
</protein>
<feature type="chain" id="PRO_5035966772" description="S-protein homolog" evidence="6">
    <location>
        <begin position="26"/>
        <end position="165"/>
    </location>
</feature>
<comment type="similarity">
    <text evidence="2 6">Belongs to the plant self-incompatibility (S1) protein family.</text>
</comment>
<evidence type="ECO:0000256" key="1">
    <source>
        <dbReference type="ARBA" id="ARBA00004613"/>
    </source>
</evidence>
<dbReference type="EMBL" id="JAEFBJ010000003">
    <property type="protein sequence ID" value="KAG7634554.1"/>
    <property type="molecule type" value="Genomic_DNA"/>
</dbReference>
<accession>A0A8T2FI04</accession>
<dbReference type="InterPro" id="IPR010264">
    <property type="entry name" value="Self-incomp_S1"/>
</dbReference>
<dbReference type="Pfam" id="PF05938">
    <property type="entry name" value="Self-incomp_S1"/>
    <property type="match status" value="1"/>
</dbReference>
<comment type="subcellular location">
    <subcellularLocation>
        <location evidence="1 6">Secreted</location>
    </subcellularLocation>
</comment>
<keyword evidence="3 6" id="KW-0713">Self-incompatibility</keyword>
<evidence type="ECO:0000256" key="2">
    <source>
        <dbReference type="ARBA" id="ARBA00005581"/>
    </source>
</evidence>
<dbReference type="PANTHER" id="PTHR31232">
    <property type="match status" value="1"/>
</dbReference>
<evidence type="ECO:0000313" key="8">
    <source>
        <dbReference type="Proteomes" id="UP000694251"/>
    </source>
</evidence>
<evidence type="ECO:0000256" key="4">
    <source>
        <dbReference type="ARBA" id="ARBA00022525"/>
    </source>
</evidence>
<name>A0A8T2FI04_ARASU</name>
<sequence>MASITNSHYILLFLIFFTFIVFTLALDLSNVAAEAPDGLLPLSKKHVLIRNTVQNGQVLNIHCKSSEDDLGHIRLKHGDTWGFRFRVNMALTTRFRCHFWWYARDHLSHYSYWFDIFTVYRDDNPFGKYPICDECVWNMYELSENFICRINRDQSGWCFKMDREN</sequence>
<evidence type="ECO:0000313" key="7">
    <source>
        <dbReference type="EMBL" id="KAG7634554.1"/>
    </source>
</evidence>
<keyword evidence="8" id="KW-1185">Reference proteome</keyword>
<evidence type="ECO:0000256" key="5">
    <source>
        <dbReference type="ARBA" id="ARBA00022729"/>
    </source>
</evidence>
<comment type="caution">
    <text evidence="7">The sequence shown here is derived from an EMBL/GenBank/DDBJ whole genome shotgun (WGS) entry which is preliminary data.</text>
</comment>
<gene>
    <name evidence="7" type="ORF">ISN44_As03g047490</name>
</gene>
<dbReference type="AlphaFoldDB" id="A0A8T2FI04"/>
<feature type="signal peptide" evidence="6">
    <location>
        <begin position="1"/>
        <end position="25"/>
    </location>
</feature>
<dbReference type="Proteomes" id="UP000694251">
    <property type="component" value="Chromosome 3"/>
</dbReference>
<proteinExistence type="inferred from homology"/>
<keyword evidence="4 6" id="KW-0964">Secreted</keyword>
<reference evidence="7 8" key="1">
    <citation type="submission" date="2020-12" db="EMBL/GenBank/DDBJ databases">
        <title>Concerted genomic and epigenomic changes stabilize Arabidopsis allopolyploids.</title>
        <authorList>
            <person name="Chen Z."/>
        </authorList>
    </citation>
    <scope>NUCLEOTIDE SEQUENCE [LARGE SCALE GENOMIC DNA]</scope>
    <source>
        <strain evidence="7">As9502</strain>
        <tissue evidence="7">Leaf</tissue>
    </source>
</reference>
<evidence type="ECO:0000256" key="3">
    <source>
        <dbReference type="ARBA" id="ARBA00022471"/>
    </source>
</evidence>
<dbReference type="GO" id="GO:0060320">
    <property type="term" value="P:rejection of self pollen"/>
    <property type="evidence" value="ECO:0007669"/>
    <property type="project" value="UniProtKB-KW"/>
</dbReference>
<evidence type="ECO:0000256" key="6">
    <source>
        <dbReference type="RuleBase" id="RU367044"/>
    </source>
</evidence>
<organism evidence="7 8">
    <name type="scientific">Arabidopsis suecica</name>
    <name type="common">Swedish thale-cress</name>
    <name type="synonym">Cardaminopsis suecica</name>
    <dbReference type="NCBI Taxonomy" id="45249"/>
    <lineage>
        <taxon>Eukaryota</taxon>
        <taxon>Viridiplantae</taxon>
        <taxon>Streptophyta</taxon>
        <taxon>Embryophyta</taxon>
        <taxon>Tracheophyta</taxon>
        <taxon>Spermatophyta</taxon>
        <taxon>Magnoliopsida</taxon>
        <taxon>eudicotyledons</taxon>
        <taxon>Gunneridae</taxon>
        <taxon>Pentapetalae</taxon>
        <taxon>rosids</taxon>
        <taxon>malvids</taxon>
        <taxon>Brassicales</taxon>
        <taxon>Brassicaceae</taxon>
        <taxon>Camelineae</taxon>
        <taxon>Arabidopsis</taxon>
    </lineage>
</organism>
<dbReference type="PANTHER" id="PTHR31232:SF133">
    <property type="entry name" value="S-PROTEIN HOMOLOG"/>
    <property type="match status" value="1"/>
</dbReference>
<dbReference type="OrthoDB" id="821240at2759"/>
<dbReference type="GO" id="GO:0005576">
    <property type="term" value="C:extracellular region"/>
    <property type="evidence" value="ECO:0007669"/>
    <property type="project" value="UniProtKB-SubCell"/>
</dbReference>